<organism evidence="2 3">
    <name type="scientific">Methylorubrum thiocyanatum</name>
    <dbReference type="NCBI Taxonomy" id="47958"/>
    <lineage>
        <taxon>Bacteria</taxon>
        <taxon>Pseudomonadati</taxon>
        <taxon>Pseudomonadota</taxon>
        <taxon>Alphaproteobacteria</taxon>
        <taxon>Hyphomicrobiales</taxon>
        <taxon>Methylobacteriaceae</taxon>
        <taxon>Methylorubrum</taxon>
    </lineage>
</organism>
<comment type="caution">
    <text evidence="2">The sequence shown here is derived from an EMBL/GenBank/DDBJ whole genome shotgun (WGS) entry which is preliminary data.</text>
</comment>
<protein>
    <submittedName>
        <fullName evidence="2">Uncharacterized protein</fullName>
    </submittedName>
</protein>
<dbReference type="EMBL" id="JACJIB010000007">
    <property type="protein sequence ID" value="MBA8915031.1"/>
    <property type="molecule type" value="Genomic_DNA"/>
</dbReference>
<feature type="compositionally biased region" description="Basic and acidic residues" evidence="1">
    <location>
        <begin position="228"/>
        <end position="237"/>
    </location>
</feature>
<feature type="compositionally biased region" description="Polar residues" evidence="1">
    <location>
        <begin position="174"/>
        <end position="185"/>
    </location>
</feature>
<sequence length="237" mass="25671">MKRRPPSTAAKIARARTQAPPSLSLQAAGGVQVRRRHLRVEQGASRKLGVGGLSDWWRHDIGEPRGCYCLPAGRLRDTTWLATYCQYGLVPIGQGDDRHEALGTLAEHPRASSGPAGVASLFARLEVAPERHPHVHLFLRVPGVSGSLCKVTPRSVTALSSGRISSGMKGPRSAMSSAISCMTRSQKLRSPEGRAASRPSSGEPGRVWLRSQDHVASQLDHSAQRPLASEERLFQRL</sequence>
<dbReference type="Proteomes" id="UP000543554">
    <property type="component" value="Unassembled WGS sequence"/>
</dbReference>
<proteinExistence type="predicted"/>
<evidence type="ECO:0000313" key="3">
    <source>
        <dbReference type="Proteomes" id="UP000543554"/>
    </source>
</evidence>
<evidence type="ECO:0000256" key="1">
    <source>
        <dbReference type="SAM" id="MobiDB-lite"/>
    </source>
</evidence>
<dbReference type="AlphaFoldDB" id="A0AA40VDV6"/>
<reference evidence="2 3" key="1">
    <citation type="submission" date="2020-08" db="EMBL/GenBank/DDBJ databases">
        <title>Genomic Encyclopedia of Type Strains, Phase IV (KMG-IV): sequencing the most valuable type-strain genomes for metagenomic binning, comparative biology and taxonomic classification.</title>
        <authorList>
            <person name="Goeker M."/>
        </authorList>
    </citation>
    <scope>NUCLEOTIDE SEQUENCE [LARGE SCALE GENOMIC DNA]</scope>
    <source>
        <strain evidence="2 3">DSM 11490</strain>
    </source>
</reference>
<accession>A0AA40VDV6</accession>
<evidence type="ECO:0000313" key="2">
    <source>
        <dbReference type="EMBL" id="MBA8915031.1"/>
    </source>
</evidence>
<keyword evidence="3" id="KW-1185">Reference proteome</keyword>
<gene>
    <name evidence="2" type="ORF">HNR51_004127</name>
</gene>
<name>A0AA40VDV6_9HYPH</name>
<feature type="region of interest" description="Disordered" evidence="1">
    <location>
        <begin position="161"/>
        <end position="237"/>
    </location>
</feature>